<keyword evidence="7" id="KW-1185">Reference proteome</keyword>
<dbReference type="InParanoid" id="A0A3N0V9C3"/>
<dbReference type="GO" id="GO:0009055">
    <property type="term" value="F:electron transfer activity"/>
    <property type="evidence" value="ECO:0007669"/>
    <property type="project" value="InterPro"/>
</dbReference>
<organism evidence="6 7">
    <name type="scientific">Stagnimonas aquatica</name>
    <dbReference type="NCBI Taxonomy" id="2689987"/>
    <lineage>
        <taxon>Bacteria</taxon>
        <taxon>Pseudomonadati</taxon>
        <taxon>Pseudomonadota</taxon>
        <taxon>Gammaproteobacteria</taxon>
        <taxon>Nevskiales</taxon>
        <taxon>Nevskiaceae</taxon>
        <taxon>Stagnimonas</taxon>
    </lineage>
</organism>
<evidence type="ECO:0000256" key="1">
    <source>
        <dbReference type="ARBA" id="ARBA00022617"/>
    </source>
</evidence>
<dbReference type="Proteomes" id="UP000282106">
    <property type="component" value="Unassembled WGS sequence"/>
</dbReference>
<evidence type="ECO:0000313" key="6">
    <source>
        <dbReference type="EMBL" id="ROH89386.1"/>
    </source>
</evidence>
<keyword evidence="3 4" id="KW-0408">Iron</keyword>
<evidence type="ECO:0000313" key="7">
    <source>
        <dbReference type="Proteomes" id="UP000282106"/>
    </source>
</evidence>
<accession>A0A3N0V9C3</accession>
<evidence type="ECO:0000256" key="4">
    <source>
        <dbReference type="PROSITE-ProRule" id="PRU00433"/>
    </source>
</evidence>
<dbReference type="GO" id="GO:0004130">
    <property type="term" value="F:cytochrome-c peroxidase activity"/>
    <property type="evidence" value="ECO:0007669"/>
    <property type="project" value="TreeGrafter"/>
</dbReference>
<evidence type="ECO:0000259" key="5">
    <source>
        <dbReference type="PROSITE" id="PS51007"/>
    </source>
</evidence>
<proteinExistence type="predicted"/>
<name>A0A3N0V9C3_9GAMM</name>
<dbReference type="InterPro" id="IPR036909">
    <property type="entry name" value="Cyt_c-like_dom_sf"/>
</dbReference>
<dbReference type="Pfam" id="PF21419">
    <property type="entry name" value="RoxA-like_Cyt-c"/>
    <property type="match status" value="1"/>
</dbReference>
<evidence type="ECO:0000256" key="3">
    <source>
        <dbReference type="ARBA" id="ARBA00023004"/>
    </source>
</evidence>
<reference evidence="6 7" key="1">
    <citation type="submission" date="2018-10" db="EMBL/GenBank/DDBJ databases">
        <authorList>
            <person name="Chen W.-M."/>
        </authorList>
    </citation>
    <scope>NUCLEOTIDE SEQUENCE [LARGE SCALE GENOMIC DNA]</scope>
    <source>
        <strain evidence="6 7">THS-13</strain>
    </source>
</reference>
<dbReference type="InterPro" id="IPR047758">
    <property type="entry name" value="CytoC_perox"/>
</dbReference>
<dbReference type="PANTHER" id="PTHR30600:SF9">
    <property type="entry name" value="BLR7738 PROTEIN"/>
    <property type="match status" value="1"/>
</dbReference>
<dbReference type="NCBIfam" id="NF040606">
    <property type="entry name" value="CytoC_perox"/>
    <property type="match status" value="1"/>
</dbReference>
<dbReference type="GO" id="GO:0046872">
    <property type="term" value="F:metal ion binding"/>
    <property type="evidence" value="ECO:0007669"/>
    <property type="project" value="UniProtKB-KW"/>
</dbReference>
<keyword evidence="1 4" id="KW-0349">Heme</keyword>
<evidence type="ECO:0000256" key="2">
    <source>
        <dbReference type="ARBA" id="ARBA00022723"/>
    </source>
</evidence>
<sequence length="593" mass="64687">MDQAWTPEQITQWYEIDQGARVLPLSWFLALEQPGSTLAFLDDDVMETKYRMPMYDSQSAAVRLPRGWAINSMDDSSFTQTKLRWKSGQGTTEKWTGFTCAACHTSQISYQGTSFAVPGGQAMIETQVFLDDLNKALAETLKDNAKFERFAKKVLGSDDTAASRTLLRAAVTKLRYDSRNHLYSEQSGTDGIAYGPGRLDAVGHIYDRVSRVVEAGDTHRKIVSDAPVNYPFMWNVPQLDRVQWTAFAPKIQVGGYDFGALVRNIGEVSGVFADMEIQPLGLGYVTSANVPNLLTIERNLGGLRPPRWPTELFGALDAALVAEGETLFAGSCAACHQVLDRTDLVTPILTDRTRLNPSASNNLLTAALEPLVTDPVAACNGYQSYTGSGEMMGMPTLPSLTVQGTGLMGQEAYMLDMTAWLQVALILGSSDENLAGAAKEFLESTLADALDLPIGLTLEILLKALQVNPVITHPSEDKAARMAECLAIDNSLIAYKGRSLNGVWATAPYLHNGSVASLYDIVLPPEQRAKTFFAGTLEYDPVNAGYRTDAAAPNNTFLFDTSILGNLNGGHVYGVDTMTERQRRALVEYMKSL</sequence>
<dbReference type="InterPro" id="IPR009056">
    <property type="entry name" value="Cyt_c-like_dom"/>
</dbReference>
<gene>
    <name evidence="6" type="ORF">ED208_09580</name>
</gene>
<comment type="caution">
    <text evidence="6">The sequence shown here is derived from an EMBL/GenBank/DDBJ whole genome shotgun (WGS) entry which is preliminary data.</text>
</comment>
<dbReference type="AlphaFoldDB" id="A0A3N0V9C3"/>
<dbReference type="PANTHER" id="PTHR30600">
    <property type="entry name" value="CYTOCHROME C PEROXIDASE-RELATED"/>
    <property type="match status" value="1"/>
</dbReference>
<dbReference type="Gene3D" id="1.10.760.10">
    <property type="entry name" value="Cytochrome c-like domain"/>
    <property type="match status" value="2"/>
</dbReference>
<dbReference type="GO" id="GO:0020037">
    <property type="term" value="F:heme binding"/>
    <property type="evidence" value="ECO:0007669"/>
    <property type="project" value="InterPro"/>
</dbReference>
<dbReference type="EMBL" id="RJVO01000004">
    <property type="protein sequence ID" value="ROH89386.1"/>
    <property type="molecule type" value="Genomic_DNA"/>
</dbReference>
<protein>
    <recommendedName>
        <fullName evidence="5">Cytochrome c domain-containing protein</fullName>
    </recommendedName>
</protein>
<dbReference type="PROSITE" id="PS51007">
    <property type="entry name" value="CYTC"/>
    <property type="match status" value="1"/>
</dbReference>
<dbReference type="InterPro" id="IPR051395">
    <property type="entry name" value="Cytochrome_c_Peroxidase/MauG"/>
</dbReference>
<dbReference type="SUPFAM" id="SSF46626">
    <property type="entry name" value="Cytochrome c"/>
    <property type="match status" value="2"/>
</dbReference>
<feature type="domain" description="Cytochrome c" evidence="5">
    <location>
        <begin position="319"/>
        <end position="425"/>
    </location>
</feature>
<keyword evidence="2 4" id="KW-0479">Metal-binding</keyword>